<reference evidence="10" key="3">
    <citation type="journal article" date="2020" name="Cell Host Microbe">
        <title>Functional and Genomic Variation between Human-Derived Isolates of Lachnospiraceae Reveals Inter- and Intra-Species Diversity.</title>
        <authorList>
            <person name="Sorbara M.T."/>
            <person name="Littmann E.R."/>
            <person name="Fontana E."/>
            <person name="Moody T.U."/>
            <person name="Kohout C.E."/>
            <person name="Gjonbalaj M."/>
            <person name="Eaton V."/>
            <person name="Seok R."/>
            <person name="Leiner I.M."/>
            <person name="Pamer E.G."/>
        </authorList>
    </citation>
    <scope>NUCLEOTIDE SEQUENCE</scope>
    <source>
        <strain evidence="12">MSK.11.9</strain>
        <strain evidence="11">MSK.15.32</strain>
        <strain evidence="10">MSK.22.53</strain>
    </source>
</reference>
<reference evidence="10" key="4">
    <citation type="submission" date="2020-02" db="EMBL/GenBank/DDBJ databases">
        <authorList>
            <person name="Littmann E."/>
            <person name="Sorbara M."/>
        </authorList>
    </citation>
    <scope>NUCLEOTIDE SEQUENCE</scope>
    <source>
        <strain evidence="12">MSK.11.9</strain>
        <strain evidence="11">MSK.15.32</strain>
        <strain evidence="10">MSK.22.53</strain>
    </source>
</reference>
<evidence type="ECO:0000313" key="35">
    <source>
        <dbReference type="Proteomes" id="UP000285697"/>
    </source>
</evidence>
<dbReference type="Proteomes" id="UP001296581">
    <property type="component" value="Unassembled WGS sequence"/>
</dbReference>
<dbReference type="EMBL" id="NIHS01000006">
    <property type="protein sequence ID" value="PLT73691.1"/>
    <property type="molecule type" value="Genomic_DNA"/>
</dbReference>
<evidence type="ECO:0000313" key="24">
    <source>
        <dbReference type="EMBL" id="RHM81596.1"/>
    </source>
</evidence>
<dbReference type="Proteomes" id="UP000285610">
    <property type="component" value="Unassembled WGS sequence"/>
</dbReference>
<dbReference type="EMBL" id="JAPRAY010000012">
    <property type="protein sequence ID" value="MCZ0667865.1"/>
    <property type="molecule type" value="Genomic_DNA"/>
</dbReference>
<reference evidence="2" key="5">
    <citation type="submission" date="2021-10" db="EMBL/GenBank/DDBJ databases">
        <title>Collection of gut derived symbiotic bacterial strains cultured from healthy donors.</title>
        <authorList>
            <person name="Lin H."/>
            <person name="Littmann E."/>
            <person name="Claire K."/>
            <person name="Pamer E."/>
        </authorList>
    </citation>
    <scope>NUCLEOTIDE SEQUENCE</scope>
    <source>
        <strain evidence="3">MSK.23.18</strain>
        <strain evidence="2">MSK.23.4</strain>
    </source>
</reference>
<name>A0A2N5NT79_MEDGN</name>
<dbReference type="EMBL" id="QRWQ01000002">
    <property type="protein sequence ID" value="RGT41338.1"/>
    <property type="molecule type" value="Genomic_DNA"/>
</dbReference>
<evidence type="ECO:0000313" key="8">
    <source>
        <dbReference type="EMBL" id="MDB8737996.1"/>
    </source>
</evidence>
<dbReference type="EMBL" id="JAJBNC010000020">
    <property type="protein sequence ID" value="MCB5494562.1"/>
    <property type="molecule type" value="Genomic_DNA"/>
</dbReference>
<dbReference type="EMBL" id="QSSX01000005">
    <property type="protein sequence ID" value="RGM24852.1"/>
    <property type="molecule type" value="Genomic_DNA"/>
</dbReference>
<evidence type="ECO:0000313" key="7">
    <source>
        <dbReference type="EMBL" id="MDB8685497.1"/>
    </source>
</evidence>
<evidence type="ECO:0000313" key="6">
    <source>
        <dbReference type="EMBL" id="MCZ7692758.1"/>
    </source>
</evidence>
<evidence type="ECO:0000313" key="32">
    <source>
        <dbReference type="Proteomes" id="UP000283992"/>
    </source>
</evidence>
<reference evidence="7" key="9">
    <citation type="submission" date="2023-01" db="EMBL/GenBank/DDBJ databases">
        <title>Human gut microbiome strain richness.</title>
        <authorList>
            <person name="Chen-Liaw A."/>
        </authorList>
    </citation>
    <scope>NUCLEOTIDE SEQUENCE</scope>
    <source>
        <strain evidence="8">1001217st1_A9_1001217B_191108</strain>
        <strain evidence="7">RTP21484st1_H11_RTP21484_190118</strain>
    </source>
</reference>
<reference evidence="6" key="8">
    <citation type="submission" date="2022-12" db="EMBL/GenBank/DDBJ databases">
        <title>Genome of R. gnavus strain RSHDN_123.</title>
        <authorList>
            <person name="Abdugheni R."/>
        </authorList>
    </citation>
    <scope>NUCLEOTIDE SEQUENCE</scope>
    <source>
        <strain evidence="6">RSHDN_123</strain>
    </source>
</reference>
<evidence type="ECO:0000313" key="20">
    <source>
        <dbReference type="EMBL" id="RHD08744.1"/>
    </source>
</evidence>
<dbReference type="InterPro" id="IPR010982">
    <property type="entry name" value="Lambda_DNA-bd_dom_sf"/>
</dbReference>
<dbReference type="Proteomes" id="UP000234849">
    <property type="component" value="Unassembled WGS sequence"/>
</dbReference>
<dbReference type="Proteomes" id="UP000286137">
    <property type="component" value="Unassembled WGS sequence"/>
</dbReference>
<organism evidence="4 37">
    <name type="scientific">Mediterraneibacter gnavus</name>
    <name type="common">Ruminococcus gnavus</name>
    <dbReference type="NCBI Taxonomy" id="33038"/>
    <lineage>
        <taxon>Bacteria</taxon>
        <taxon>Bacillati</taxon>
        <taxon>Bacillota</taxon>
        <taxon>Clostridia</taxon>
        <taxon>Lachnospirales</taxon>
        <taxon>Lachnospiraceae</taxon>
        <taxon>Mediterraneibacter</taxon>
    </lineage>
</organism>
<dbReference type="EMBL" id="JAPZEG010000001">
    <property type="protein sequence ID" value="MDE1202251.1"/>
    <property type="molecule type" value="Genomic_DNA"/>
</dbReference>
<evidence type="ECO:0000313" key="37">
    <source>
        <dbReference type="Proteomes" id="UP001079535"/>
    </source>
</evidence>
<dbReference type="Proteomes" id="UP000234840">
    <property type="component" value="Unassembled WGS sequence"/>
</dbReference>
<evidence type="ECO:0000313" key="25">
    <source>
        <dbReference type="Proteomes" id="UP000234840"/>
    </source>
</evidence>
<dbReference type="Proteomes" id="UP000285697">
    <property type="component" value="Unassembled WGS sequence"/>
</dbReference>
<reference evidence="25 26" key="1">
    <citation type="journal article" date="2017" name="Genome Med.">
        <title>A novel Ruminococcus gnavus clade enriched in inflammatory bowel disease patients.</title>
        <authorList>
            <person name="Hall A.B."/>
            <person name="Yassour M."/>
            <person name="Sauk J."/>
            <person name="Garner A."/>
            <person name="Jiang X."/>
            <person name="Arthur T."/>
            <person name="Lagoudas G.K."/>
            <person name="Vatanen T."/>
            <person name="Fornelos N."/>
            <person name="Wilson R."/>
            <person name="Bertha M."/>
            <person name="Cohen M."/>
            <person name="Garber J."/>
            <person name="Khalili H."/>
            <person name="Gevers D."/>
            <person name="Ananthakrishnan A.N."/>
            <person name="Kugathasan S."/>
            <person name="Lander E.S."/>
            <person name="Blainey P."/>
            <person name="Vlamakis H."/>
            <person name="Xavier R.J."/>
            <person name="Huttenhower C."/>
        </authorList>
    </citation>
    <scope>NUCLEOTIDE SEQUENCE [LARGE SCALE GENOMIC DNA]</scope>
    <source>
        <strain evidence="13 26">RJX1118</strain>
        <strain evidence="14 27">RJX1124</strain>
        <strain evidence="15 28">RJX1125</strain>
        <strain evidence="16 25">RJX1128</strain>
    </source>
</reference>
<reference evidence="9" key="7">
    <citation type="submission" date="2022-12" db="EMBL/GenBank/DDBJ databases">
        <title>Genome of R. gnavus strain RSHDN_120.</title>
        <authorList>
            <person name="Abdugheni R."/>
        </authorList>
    </citation>
    <scope>NUCLEOTIDE SEQUENCE</scope>
    <source>
        <strain evidence="9">RSHDN_120</strain>
    </source>
</reference>
<dbReference type="InterPro" id="IPR001387">
    <property type="entry name" value="Cro/C1-type_HTH"/>
</dbReference>
<comment type="caution">
    <text evidence="4">The sequence shown here is derived from an EMBL/GenBank/DDBJ whole genome shotgun (WGS) entry which is preliminary data.</text>
</comment>
<dbReference type="Proteomes" id="UP001149331">
    <property type="component" value="Unassembled WGS sequence"/>
</dbReference>
<dbReference type="Proteomes" id="UP000283834">
    <property type="component" value="Unassembled WGS sequence"/>
</dbReference>
<dbReference type="GeneID" id="57432190"/>
<dbReference type="Proteomes" id="UP001297422">
    <property type="component" value="Unassembled WGS sequence"/>
</dbReference>
<dbReference type="Proteomes" id="UP001079535">
    <property type="component" value="Unassembled WGS sequence"/>
</dbReference>
<evidence type="ECO:0000313" key="13">
    <source>
        <dbReference type="EMBL" id="PLT58134.1"/>
    </source>
</evidence>
<evidence type="ECO:0000313" key="10">
    <source>
        <dbReference type="EMBL" id="NSI18834.1"/>
    </source>
</evidence>
<evidence type="ECO:0000313" key="21">
    <source>
        <dbReference type="EMBL" id="RHG19501.1"/>
    </source>
</evidence>
<dbReference type="Proteomes" id="UP001076974">
    <property type="component" value="Unassembled WGS sequence"/>
</dbReference>
<dbReference type="SUPFAM" id="SSF47413">
    <property type="entry name" value="lambda repressor-like DNA-binding domains"/>
    <property type="match status" value="1"/>
</dbReference>
<dbReference type="AlphaFoldDB" id="A0A2N5NT79"/>
<accession>A0A2N5NT79</accession>
<evidence type="ECO:0000313" key="31">
    <source>
        <dbReference type="Proteomes" id="UP000283981"/>
    </source>
</evidence>
<dbReference type="Proteomes" id="UP000260808">
    <property type="component" value="Unassembled WGS sequence"/>
</dbReference>
<evidence type="ECO:0000313" key="5">
    <source>
        <dbReference type="EMBL" id="MCZ0688674.1"/>
    </source>
</evidence>
<evidence type="ECO:0000313" key="19">
    <source>
        <dbReference type="EMBL" id="RGT41338.1"/>
    </source>
</evidence>
<dbReference type="Proteomes" id="UP001212160">
    <property type="component" value="Unassembled WGS sequence"/>
</dbReference>
<evidence type="ECO:0000313" key="29">
    <source>
        <dbReference type="Proteomes" id="UP000260808"/>
    </source>
</evidence>
<dbReference type="EMBL" id="QRIA01000007">
    <property type="protein sequence ID" value="RHG19501.1"/>
    <property type="molecule type" value="Genomic_DNA"/>
</dbReference>
<dbReference type="EMBL" id="JAQMLA010000004">
    <property type="protein sequence ID" value="MDB8685497.1"/>
    <property type="molecule type" value="Genomic_DNA"/>
</dbReference>
<dbReference type="EMBL" id="QSIR01000002">
    <property type="protein sequence ID" value="RHD08744.1"/>
    <property type="molecule type" value="Genomic_DNA"/>
</dbReference>
<dbReference type="EMBL" id="NIHW01000003">
    <property type="protein sequence ID" value="PLT88927.1"/>
    <property type="molecule type" value="Genomic_DNA"/>
</dbReference>
<dbReference type="EMBL" id="JAPZED010000001">
    <property type="protein sequence ID" value="MCZ7692758.1"/>
    <property type="molecule type" value="Genomic_DNA"/>
</dbReference>
<dbReference type="Proteomes" id="UP001296643">
    <property type="component" value="Unassembled WGS sequence"/>
</dbReference>
<dbReference type="Proteomes" id="UP001296580">
    <property type="component" value="Unassembled WGS sequence"/>
</dbReference>
<dbReference type="GO" id="GO:0003677">
    <property type="term" value="F:DNA binding"/>
    <property type="evidence" value="ECO:0007669"/>
    <property type="project" value="InterPro"/>
</dbReference>
<evidence type="ECO:0000313" key="36">
    <source>
        <dbReference type="Proteomes" id="UP000286137"/>
    </source>
</evidence>
<evidence type="ECO:0000313" key="2">
    <source>
        <dbReference type="EMBL" id="MCB5494562.1"/>
    </source>
</evidence>
<dbReference type="Gene3D" id="1.10.260.40">
    <property type="entry name" value="lambda repressor-like DNA-binding domains"/>
    <property type="match status" value="1"/>
</dbReference>
<dbReference type="EMBL" id="JAAIRY010000001">
    <property type="protein sequence ID" value="NSI63962.1"/>
    <property type="molecule type" value="Genomic_DNA"/>
</dbReference>
<dbReference type="EMBL" id="JAAIRM010000007">
    <property type="protein sequence ID" value="NSI18834.1"/>
    <property type="molecule type" value="Genomic_DNA"/>
</dbReference>
<evidence type="ECO:0000313" key="30">
    <source>
        <dbReference type="Proteomes" id="UP000283834"/>
    </source>
</evidence>
<evidence type="ECO:0000313" key="9">
    <source>
        <dbReference type="EMBL" id="MDE1202251.1"/>
    </source>
</evidence>
<evidence type="ECO:0000313" key="11">
    <source>
        <dbReference type="EMBL" id="NSI57116.1"/>
    </source>
</evidence>
<evidence type="ECO:0000259" key="1">
    <source>
        <dbReference type="PROSITE" id="PS50943"/>
    </source>
</evidence>
<evidence type="ECO:0000313" key="14">
    <source>
        <dbReference type="EMBL" id="PLT73691.1"/>
    </source>
</evidence>
<dbReference type="EMBL" id="NIHM01000001">
    <property type="protein sequence ID" value="PLT58134.1"/>
    <property type="molecule type" value="Genomic_DNA"/>
</dbReference>
<dbReference type="Proteomes" id="UP001148455">
    <property type="component" value="Unassembled WGS sequence"/>
</dbReference>
<dbReference type="Pfam" id="PF13443">
    <property type="entry name" value="HTH_26"/>
    <property type="match status" value="1"/>
</dbReference>
<evidence type="ECO:0000313" key="3">
    <source>
        <dbReference type="EMBL" id="MCB5617635.1"/>
    </source>
</evidence>
<evidence type="ECO:0000313" key="26">
    <source>
        <dbReference type="Proteomes" id="UP000234849"/>
    </source>
</evidence>
<dbReference type="Proteomes" id="UP000235093">
    <property type="component" value="Unassembled WGS sequence"/>
</dbReference>
<evidence type="ECO:0000313" key="18">
    <source>
        <dbReference type="EMBL" id="RGQ71280.1"/>
    </source>
</evidence>
<evidence type="ECO:0000313" key="34">
    <source>
        <dbReference type="Proteomes" id="UP000285610"/>
    </source>
</evidence>
<proteinExistence type="predicted"/>
<dbReference type="PROSITE" id="PS50943">
    <property type="entry name" value="HTH_CROC1"/>
    <property type="match status" value="1"/>
</dbReference>
<dbReference type="Proteomes" id="UP001297370">
    <property type="component" value="Unassembled WGS sequence"/>
</dbReference>
<evidence type="ECO:0000313" key="33">
    <source>
        <dbReference type="Proteomes" id="UP000284472"/>
    </source>
</evidence>
<evidence type="ECO:0000313" key="15">
    <source>
        <dbReference type="EMBL" id="PLT77558.1"/>
    </source>
</evidence>
<reference evidence="29 30" key="2">
    <citation type="submission" date="2018-08" db="EMBL/GenBank/DDBJ databases">
        <title>A genome reference for cultivated species of the human gut microbiota.</title>
        <authorList>
            <person name="Zou Y."/>
            <person name="Xue W."/>
            <person name="Luo G."/>
        </authorList>
    </citation>
    <scope>NUCLEOTIDE SEQUENCE [LARGE SCALE GENOMIC DNA]</scope>
    <source>
        <strain evidence="19 30">AF19-16AC</strain>
        <strain evidence="18 36">AF27-4BH</strain>
        <strain evidence="24 34">AF33-12</strain>
        <strain evidence="23 32">AM12-54</strain>
        <strain evidence="22 31">AM21-18</strain>
        <strain evidence="21 35">AM22-7AC</strain>
        <strain evidence="20 33">AM32-6</strain>
        <strain evidence="17 29">TF01-20-2</strain>
    </source>
</reference>
<dbReference type="Proteomes" id="UP000283992">
    <property type="component" value="Unassembled WGS sequence"/>
</dbReference>
<dbReference type="EMBL" id="JAPRBD010000001">
    <property type="protein sequence ID" value="MCZ0688674.1"/>
    <property type="molecule type" value="Genomic_DNA"/>
</dbReference>
<dbReference type="EMBL" id="JAAIRV010000002">
    <property type="protein sequence ID" value="NSI57116.1"/>
    <property type="molecule type" value="Genomic_DNA"/>
</dbReference>
<protein>
    <submittedName>
        <fullName evidence="4 13">Transcriptional regulator</fullName>
    </submittedName>
    <submittedName>
        <fullName evidence="17">XRE family transcriptional regulator</fullName>
    </submittedName>
</protein>
<sequence>MNKIIIDLDVVMKEKGISKNSVCKNCNLQRTQLNNYCKNKISRIDLKILARLCEYLKCDLTDILKLVEEEEENS</sequence>
<evidence type="ECO:0000313" key="28">
    <source>
        <dbReference type="Proteomes" id="UP000235093"/>
    </source>
</evidence>
<dbReference type="EMBL" id="QRIS01000004">
    <property type="protein sequence ID" value="RHG87538.1"/>
    <property type="molecule type" value="Genomic_DNA"/>
</dbReference>
<evidence type="ECO:0000313" key="27">
    <source>
        <dbReference type="Proteomes" id="UP000234891"/>
    </source>
</evidence>
<evidence type="ECO:0000313" key="16">
    <source>
        <dbReference type="EMBL" id="PLT88927.1"/>
    </source>
</evidence>
<evidence type="ECO:0000313" key="12">
    <source>
        <dbReference type="EMBL" id="NSI63962.1"/>
    </source>
</evidence>
<dbReference type="RefSeq" id="WP_004840882.1">
    <property type="nucleotide sequence ID" value="NZ_AP031446.1"/>
</dbReference>
<evidence type="ECO:0000313" key="4">
    <source>
        <dbReference type="EMBL" id="MCZ0667865.1"/>
    </source>
</evidence>
<dbReference type="EMBL" id="QRLN01000006">
    <property type="protein sequence ID" value="RHJ14088.1"/>
    <property type="molecule type" value="Genomic_DNA"/>
</dbReference>
<dbReference type="Proteomes" id="UP000284472">
    <property type="component" value="Unassembled WGS sequence"/>
</dbReference>
<dbReference type="EMBL" id="NIHT01000001">
    <property type="protein sequence ID" value="PLT77558.1"/>
    <property type="molecule type" value="Genomic_DNA"/>
</dbReference>
<dbReference type="EMBL" id="JAQMLR010000003">
    <property type="protein sequence ID" value="MDB8737996.1"/>
    <property type="molecule type" value="Genomic_DNA"/>
</dbReference>
<dbReference type="EMBL" id="JAJBOM010000001">
    <property type="protein sequence ID" value="MCB5617635.1"/>
    <property type="molecule type" value="Genomic_DNA"/>
</dbReference>
<reference evidence="4" key="6">
    <citation type="submission" date="2022-11" db="EMBL/GenBank/DDBJ databases">
        <title>Temperate bacteriophages infecting mucin-degrading bacterium Ruminococcus gnavus from the human gut.</title>
        <authorList>
            <person name="Buttimer C."/>
        </authorList>
    </citation>
    <scope>NUCLEOTIDE SEQUENCE</scope>
    <source>
        <strain evidence="4">CCUG 49994</strain>
        <strain evidence="5">CCUG 52279</strain>
    </source>
</reference>
<dbReference type="EMBL" id="QRTJ01000001">
    <property type="protein sequence ID" value="RGQ71280.1"/>
    <property type="molecule type" value="Genomic_DNA"/>
</dbReference>
<dbReference type="Proteomes" id="UP000234891">
    <property type="component" value="Unassembled WGS sequence"/>
</dbReference>
<feature type="domain" description="HTH cro/C1-type" evidence="1">
    <location>
        <begin position="13"/>
        <end position="63"/>
    </location>
</feature>
<evidence type="ECO:0000313" key="23">
    <source>
        <dbReference type="EMBL" id="RHJ14088.1"/>
    </source>
</evidence>
<gene>
    <name evidence="13" type="ORF">CDL18_00675</name>
    <name evidence="16" type="ORF">CDL20_02335</name>
    <name evidence="15" type="ORF">CDL23_00140</name>
    <name evidence="14" type="ORF">CDL26_05185</name>
    <name evidence="23" type="ORF">DW142_06170</name>
    <name evidence="22" type="ORF">DW243_03155</name>
    <name evidence="21" type="ORF">DW270_07185</name>
    <name evidence="20" type="ORF">DW812_02255</name>
    <name evidence="19" type="ORF">DWX36_03430</name>
    <name evidence="18" type="ORF">DWY88_00150</name>
    <name evidence="24" type="ORF">DWZ50_00250</name>
    <name evidence="17" type="ORF">DXC31_03265</name>
    <name evidence="10" type="ORF">G4958_05625</name>
    <name evidence="12" type="ORF">G4981_01395</name>
    <name evidence="11" type="ORF">G4993_01685</name>
    <name evidence="3" type="ORF">LIQ08_00415</name>
    <name evidence="2" type="ORF">LIQ10_12590</name>
    <name evidence="9" type="ORF">O4N78_01435</name>
    <name evidence="6" type="ORF">O8D18_01645</name>
    <name evidence="5" type="ORF">OZZ16_01870</name>
    <name evidence="4" type="ORF">OZZ17_09935</name>
    <name evidence="8" type="ORF">PNU63_04265</name>
    <name evidence="7" type="ORF">PNW85_02225</name>
</gene>
<dbReference type="Proteomes" id="UP001211731">
    <property type="component" value="Unassembled WGS sequence"/>
</dbReference>
<evidence type="ECO:0000313" key="22">
    <source>
        <dbReference type="EMBL" id="RHG87538.1"/>
    </source>
</evidence>
<dbReference type="EMBL" id="QRQE01000001">
    <property type="protein sequence ID" value="RHM81596.1"/>
    <property type="molecule type" value="Genomic_DNA"/>
</dbReference>
<dbReference type="Proteomes" id="UP000283981">
    <property type="component" value="Unassembled WGS sequence"/>
</dbReference>
<evidence type="ECO:0000313" key="17">
    <source>
        <dbReference type="EMBL" id="RGM24852.1"/>
    </source>
</evidence>